<reference evidence="4" key="1">
    <citation type="submission" date="2021-01" db="EMBL/GenBank/DDBJ databases">
        <authorList>
            <person name="Corre E."/>
            <person name="Pelletier E."/>
            <person name="Niang G."/>
            <person name="Scheremetjew M."/>
            <person name="Finn R."/>
            <person name="Kale V."/>
            <person name="Holt S."/>
            <person name="Cochrane G."/>
            <person name="Meng A."/>
            <person name="Brown T."/>
            <person name="Cohen L."/>
        </authorList>
    </citation>
    <scope>NUCLEOTIDE SEQUENCE</scope>
    <source>
        <strain evidence="4">NIES-381</strain>
    </source>
</reference>
<dbReference type="Pfam" id="PF01535">
    <property type="entry name" value="PPR"/>
    <property type="match status" value="1"/>
</dbReference>
<dbReference type="EMBL" id="HBGA01126596">
    <property type="protein sequence ID" value="CAD9035662.1"/>
    <property type="molecule type" value="Transcribed_RNA"/>
</dbReference>
<dbReference type="Gene3D" id="1.25.40.10">
    <property type="entry name" value="Tetratricopeptide repeat domain"/>
    <property type="match status" value="3"/>
</dbReference>
<feature type="repeat" description="PPR" evidence="2">
    <location>
        <begin position="513"/>
        <end position="547"/>
    </location>
</feature>
<evidence type="ECO:0008006" key="5">
    <source>
        <dbReference type="Google" id="ProtNLM"/>
    </source>
</evidence>
<protein>
    <recommendedName>
        <fullName evidence="5">Pentacotripeptide-repeat region of PRORP domain-containing protein</fullName>
    </recommendedName>
</protein>
<organism evidence="4">
    <name type="scientific">Eutreptiella gymnastica</name>
    <dbReference type="NCBI Taxonomy" id="73025"/>
    <lineage>
        <taxon>Eukaryota</taxon>
        <taxon>Discoba</taxon>
        <taxon>Euglenozoa</taxon>
        <taxon>Euglenida</taxon>
        <taxon>Spirocuta</taxon>
        <taxon>Euglenophyceae</taxon>
        <taxon>Eutreptiales</taxon>
        <taxon>Eutreptiaceae</taxon>
        <taxon>Eutreptiella</taxon>
    </lineage>
</organism>
<dbReference type="PANTHER" id="PTHR46128:SF329">
    <property type="entry name" value="MITOCHONDRIAL GROUP I INTRON SPLICING FACTOR DMR1"/>
    <property type="match status" value="1"/>
</dbReference>
<dbReference type="InterPro" id="IPR050872">
    <property type="entry name" value="PPR_P_subfamily"/>
</dbReference>
<dbReference type="Pfam" id="PF13041">
    <property type="entry name" value="PPR_2"/>
    <property type="match status" value="4"/>
</dbReference>
<gene>
    <name evidence="4" type="ORF">EGYM00392_LOCUS46816</name>
</gene>
<proteinExistence type="inferred from homology"/>
<feature type="repeat" description="PPR" evidence="2">
    <location>
        <begin position="300"/>
        <end position="334"/>
    </location>
</feature>
<dbReference type="NCBIfam" id="TIGR00756">
    <property type="entry name" value="PPR"/>
    <property type="match status" value="4"/>
</dbReference>
<evidence type="ECO:0000256" key="3">
    <source>
        <dbReference type="SAM" id="MobiDB-lite"/>
    </source>
</evidence>
<evidence type="ECO:0000256" key="1">
    <source>
        <dbReference type="ARBA" id="ARBA00007626"/>
    </source>
</evidence>
<feature type="region of interest" description="Disordered" evidence="3">
    <location>
        <begin position="169"/>
        <end position="188"/>
    </location>
</feature>
<feature type="repeat" description="PPR" evidence="2">
    <location>
        <begin position="548"/>
        <end position="582"/>
    </location>
</feature>
<dbReference type="InterPro" id="IPR011990">
    <property type="entry name" value="TPR-like_helical_dom_sf"/>
</dbReference>
<feature type="repeat" description="PPR" evidence="2">
    <location>
        <begin position="435"/>
        <end position="469"/>
    </location>
</feature>
<dbReference type="PROSITE" id="PS51375">
    <property type="entry name" value="PPR"/>
    <property type="match status" value="5"/>
</dbReference>
<dbReference type="PANTHER" id="PTHR46128">
    <property type="entry name" value="MITOCHONDRIAL GROUP I INTRON SPLICING FACTOR CCM1"/>
    <property type="match status" value="1"/>
</dbReference>
<dbReference type="AlphaFoldDB" id="A0A7S1NR45"/>
<evidence type="ECO:0000256" key="2">
    <source>
        <dbReference type="PROSITE-ProRule" id="PRU00708"/>
    </source>
</evidence>
<evidence type="ECO:0000313" key="4">
    <source>
        <dbReference type="EMBL" id="CAD9035662.1"/>
    </source>
</evidence>
<accession>A0A7S1NR45</accession>
<comment type="similarity">
    <text evidence="1">Belongs to the PPR family. P subfamily.</text>
</comment>
<sequence length="660" mass="73852">MSVSSVQPTYMSLTHVCPSKTSKAKRLLLLGIGVVAATLTMMSSTIAQSVTLLVPPLSMTTSTSASGAPLTSVVTQASRWSDLSMQKIHAHTTSVPFDSTLSHNVEHWTSTTPTSAPTTRAKLQLSAWFAMVLPLGVFALITHWWRNRQQGAHVPTHDTAIAMMTFVSRRPELQTDDDDEEANTPEGRRRRFQLTEGCQKLVRLIREFNAHNTTCSACATAFVEKSCTYVDEFVEEFNAAHKEKNLRKLETNMEVMLSEGHRPTPRMYLQIMNIYGQLGLFPEADAVLQALFEDEAQFMDAPMFNAVIHGWCMGSMVEEALDVLRQMKARGVRPNRATYGGSFKRNPKRKFRGDASLVSMSAELGNPRLALDVLRDAEIQGVKDRQQLIDLYNSAVRGFCRVKRLTEARSIIRCLHNEELDMELVGSRQFVLRPNAMTYGPLINAYCDLNMSEDARALLSSMQSRGIKPTTAIFNMLLKCFARNNNIIGAQAIFREMCGSGFWDMSKIGVRPDTVTYTTLMEMAARNGDMTSVQGLFQQMKDSQLPLDVIVYAQLIRAYSSEYRPDLAEQALEEMVASGIKANVIIYTSLITAYCLCGAIDDAERVFRDMEAAGITPNQRTFRSLFKGYNSAGRGVSWEVVQRMKELKIPVSQDLLYYIS</sequence>
<dbReference type="InterPro" id="IPR002885">
    <property type="entry name" value="PPR_rpt"/>
</dbReference>
<feature type="repeat" description="PPR" evidence="2">
    <location>
        <begin position="583"/>
        <end position="617"/>
    </location>
</feature>
<feature type="compositionally biased region" description="Acidic residues" evidence="3">
    <location>
        <begin position="174"/>
        <end position="183"/>
    </location>
</feature>
<name>A0A7S1NR45_9EUGL</name>